<protein>
    <recommendedName>
        <fullName evidence="2">DUF659 domain-containing protein</fullName>
    </recommendedName>
</protein>
<dbReference type="PANTHER" id="PTHR32166:SF123">
    <property type="entry name" value="BED-TYPE DOMAIN-CONTAINING PROTEIN"/>
    <property type="match status" value="1"/>
</dbReference>
<accession>A0ABD3GDB2</accession>
<comment type="caution">
    <text evidence="3">The sequence shown here is derived from an EMBL/GenBank/DDBJ whole genome shotgun (WGS) entry which is preliminary data.</text>
</comment>
<dbReference type="SUPFAM" id="SSF53098">
    <property type="entry name" value="Ribonuclease H-like"/>
    <property type="match status" value="1"/>
</dbReference>
<gene>
    <name evidence="3" type="ORF">R1sor_026387</name>
</gene>
<organism evidence="3 4">
    <name type="scientific">Riccia sorocarpa</name>
    <dbReference type="NCBI Taxonomy" id="122646"/>
    <lineage>
        <taxon>Eukaryota</taxon>
        <taxon>Viridiplantae</taxon>
        <taxon>Streptophyta</taxon>
        <taxon>Embryophyta</taxon>
        <taxon>Marchantiophyta</taxon>
        <taxon>Marchantiopsida</taxon>
        <taxon>Marchantiidae</taxon>
        <taxon>Marchantiales</taxon>
        <taxon>Ricciaceae</taxon>
        <taxon>Riccia</taxon>
    </lineage>
</organism>
<evidence type="ECO:0000313" key="4">
    <source>
        <dbReference type="Proteomes" id="UP001633002"/>
    </source>
</evidence>
<feature type="domain" description="DUF659" evidence="2">
    <location>
        <begin position="310"/>
        <end position="461"/>
    </location>
</feature>
<proteinExistence type="predicted"/>
<evidence type="ECO:0000259" key="2">
    <source>
        <dbReference type="Pfam" id="PF04937"/>
    </source>
</evidence>
<name>A0ABD3GDB2_9MARC</name>
<dbReference type="InterPro" id="IPR012337">
    <property type="entry name" value="RNaseH-like_sf"/>
</dbReference>
<evidence type="ECO:0000256" key="1">
    <source>
        <dbReference type="SAM" id="MobiDB-lite"/>
    </source>
</evidence>
<dbReference type="PANTHER" id="PTHR32166">
    <property type="entry name" value="OSJNBA0013A04.12 PROTEIN"/>
    <property type="match status" value="1"/>
</dbReference>
<keyword evidence="4" id="KW-1185">Reference proteome</keyword>
<dbReference type="EMBL" id="JBJQOH010000008">
    <property type="protein sequence ID" value="KAL3676439.1"/>
    <property type="molecule type" value="Genomic_DNA"/>
</dbReference>
<dbReference type="Proteomes" id="UP001633002">
    <property type="component" value="Unassembled WGS sequence"/>
</dbReference>
<feature type="compositionally biased region" description="Polar residues" evidence="1">
    <location>
        <begin position="213"/>
        <end position="256"/>
    </location>
</feature>
<feature type="region of interest" description="Disordered" evidence="1">
    <location>
        <begin position="176"/>
        <end position="256"/>
    </location>
</feature>
<dbReference type="InterPro" id="IPR007021">
    <property type="entry name" value="DUF659"/>
</dbReference>
<feature type="compositionally biased region" description="Polar residues" evidence="1">
    <location>
        <begin position="31"/>
        <end position="42"/>
    </location>
</feature>
<feature type="region of interest" description="Disordered" evidence="1">
    <location>
        <begin position="855"/>
        <end position="893"/>
    </location>
</feature>
<feature type="compositionally biased region" description="Basic and acidic residues" evidence="1">
    <location>
        <begin position="1"/>
        <end position="30"/>
    </location>
</feature>
<evidence type="ECO:0000313" key="3">
    <source>
        <dbReference type="EMBL" id="KAL3676439.1"/>
    </source>
</evidence>
<reference evidence="3 4" key="1">
    <citation type="submission" date="2024-09" db="EMBL/GenBank/DDBJ databases">
        <title>Chromosome-scale assembly of Riccia sorocarpa.</title>
        <authorList>
            <person name="Paukszto L."/>
        </authorList>
    </citation>
    <scope>NUCLEOTIDE SEQUENCE [LARGE SCALE GENOMIC DNA]</scope>
    <source>
        <strain evidence="3">LP-2024</strain>
        <tissue evidence="3">Aerial parts of the thallus</tissue>
    </source>
</reference>
<feature type="compositionally biased region" description="Basic and acidic residues" evidence="1">
    <location>
        <begin position="855"/>
        <end position="865"/>
    </location>
</feature>
<feature type="region of interest" description="Disordered" evidence="1">
    <location>
        <begin position="1"/>
        <end position="62"/>
    </location>
</feature>
<sequence length="893" mass="102536">MDVSRDGDVGDEQDIRDPSGDDGGTRDQHQQRPPNARQTTLPFDQAPPPPTHTTNYKDFGLPEPRTELSIKIMEQFQVMRSVKKDVEGVWCKCRWCGNLYGPNVTRLTQRFTNEFAPRQRRNIKTPAHRREGSNKHIKGCERASERFKLQIRELNSRQRARAAELALLPELASSSRALDEEEREIESALPGSIIKEEPIQGGRLPSARATEMRPQQSNFSSPSSVANADTPSNNNVQGSQSFPRHAATSTQRKSVQLSIKPMMDAAQREKADKLWSLAQAVTGLPFHAFKHPVFEETYRFSSQFPGYKLPSEKRLRTTLLDANYETVREETEKKMFDHMVWDKITISCDGWTNRNGCPQMNMLHISRHGQMAHRHVDGSNETKSAVWIAEHIMKDIEERGPPNVLQFVADNASANILAGKLVRERYPHIIFGGCVAHGLDLLMEDIGKLPWVKEVVNDCKSFIKFIKNHHMTNAIFLDFFSNGATLLKPAATRFATNVIMLDRAWTLSSSLRRMVISDRWISWANDPQRPPQTRTDAREAKETILDERFWDKVHDIVMMMEKIFVLLRQVDSHKDFLGRVFMESWECQDILKNLHTSTELRSNIITPSSCDELFLLFRHRWNGWTNIIHTTAMLFNPAYLFDEERQEFSYHSFIMRDFQEYVTLFAKEVLKISGEELENRPEIALSNGEKVRVKTWDWTEPVSVEEVLEDTLQARTMRNAPVDGKVLVGSTEPTENIVYYDDLADHDFPDDSEMSLDDSGVLPGMEVRDEDTLDAYFDVTSEVLPIEAIRNYIIVDDIDKTKAWTLGVGEERLKQLNSRFGVSRFPHVTLNVPGVTLTTKKTRILHEIYNMPGRRTDSFDLENPRKRPKHSSSRLKPTERAGTSQRWENVVDP</sequence>
<dbReference type="Pfam" id="PF04937">
    <property type="entry name" value="DUF659"/>
    <property type="match status" value="1"/>
</dbReference>
<dbReference type="AlphaFoldDB" id="A0ABD3GDB2"/>